<reference evidence="5" key="1">
    <citation type="submission" date="2022-07" db="EMBL/GenBank/DDBJ databases">
        <title>Genome Sequence of Xylaria arbuscula.</title>
        <authorList>
            <person name="Buettner E."/>
        </authorList>
    </citation>
    <scope>NUCLEOTIDE SEQUENCE</scope>
    <source>
        <strain evidence="5">VT107</strain>
    </source>
</reference>
<evidence type="ECO:0000313" key="5">
    <source>
        <dbReference type="EMBL" id="KAJ3571373.1"/>
    </source>
</evidence>
<dbReference type="InterPro" id="IPR007219">
    <property type="entry name" value="XnlR_reg_dom"/>
</dbReference>
<dbReference type="VEuPathDB" id="FungiDB:F4678DRAFT_435867"/>
<dbReference type="EMBL" id="JANPWZ010000850">
    <property type="protein sequence ID" value="KAJ3571373.1"/>
    <property type="molecule type" value="Genomic_DNA"/>
</dbReference>
<dbReference type="GO" id="GO:0005634">
    <property type="term" value="C:nucleus"/>
    <property type="evidence" value="ECO:0007669"/>
    <property type="project" value="UniProtKB-SubCell"/>
</dbReference>
<evidence type="ECO:0000259" key="4">
    <source>
        <dbReference type="SMART" id="SM00906"/>
    </source>
</evidence>
<name>A0A9W8NEI7_9PEZI</name>
<evidence type="ECO:0000256" key="1">
    <source>
        <dbReference type="ARBA" id="ARBA00004123"/>
    </source>
</evidence>
<dbReference type="GO" id="GO:0008270">
    <property type="term" value="F:zinc ion binding"/>
    <property type="evidence" value="ECO:0007669"/>
    <property type="project" value="InterPro"/>
</dbReference>
<organism evidence="5 6">
    <name type="scientific">Xylaria arbuscula</name>
    <dbReference type="NCBI Taxonomy" id="114810"/>
    <lineage>
        <taxon>Eukaryota</taxon>
        <taxon>Fungi</taxon>
        <taxon>Dikarya</taxon>
        <taxon>Ascomycota</taxon>
        <taxon>Pezizomycotina</taxon>
        <taxon>Sordariomycetes</taxon>
        <taxon>Xylariomycetidae</taxon>
        <taxon>Xylariales</taxon>
        <taxon>Xylariaceae</taxon>
        <taxon>Xylaria</taxon>
    </lineage>
</organism>
<dbReference type="GO" id="GO:0003677">
    <property type="term" value="F:DNA binding"/>
    <property type="evidence" value="ECO:0007669"/>
    <property type="project" value="InterPro"/>
</dbReference>
<evidence type="ECO:0000256" key="2">
    <source>
        <dbReference type="ARBA" id="ARBA00023242"/>
    </source>
</evidence>
<accession>A0A9W8NEI7</accession>
<gene>
    <name evidence="5" type="ORF">NPX13_g5401</name>
</gene>
<feature type="region of interest" description="Disordered" evidence="3">
    <location>
        <begin position="46"/>
        <end position="66"/>
    </location>
</feature>
<dbReference type="Pfam" id="PF04082">
    <property type="entry name" value="Fungal_trans"/>
    <property type="match status" value="1"/>
</dbReference>
<protein>
    <recommendedName>
        <fullName evidence="4">Xylanolytic transcriptional activator regulatory domain-containing protein</fullName>
    </recommendedName>
</protein>
<dbReference type="GO" id="GO:0006351">
    <property type="term" value="P:DNA-templated transcription"/>
    <property type="evidence" value="ECO:0007669"/>
    <property type="project" value="InterPro"/>
</dbReference>
<dbReference type="SMART" id="SM00906">
    <property type="entry name" value="Fungal_trans"/>
    <property type="match status" value="1"/>
</dbReference>
<dbReference type="PANTHER" id="PTHR31001:SF74">
    <property type="entry name" value="ZN(II)2CYS6 TRANSCRIPTION FACTOR (EUROFUNG)"/>
    <property type="match status" value="1"/>
</dbReference>
<proteinExistence type="predicted"/>
<sequence length="560" mass="63617">MAANMQERIDQLENLVLSLMHQTTTDSGSRHPRSGLSPPELISNQATTAAPRTQSDVSPTPSDNGSIRIQQTVISYLSGVVHSGQFLREPKMRLQYERFWHAPHDTPTMWIGLLFSMMCLSSQLQQSFLVPPKASPAAGQPQIVSQATEAQATADKYKEQAVQCLMLGHYTKGGPYVLETLILYFLVECFHMKDTPEIGIWVLVGNIVQIAIHMGYHRDAKHFPNITPFVGEMRRRVWAMIVQLDMSISTQLGLPRLVKESQTNTAEPRNLFDSDFDEHTPEIPASRPETEVTPTLYVLAKLRLLSVGVKVADVATESRLHSYDEVMSLDKQINEARDALPSSLKWNGLASSLNVPSQMIIQRIWLEIIVLQLKIVLHKKFIDPSCLDHQSRSICFSAAMEILELQRLVDEETQIDGLLYQNRWRVSSAFTNDFLLATSILCFYLKTHTEKRMKQPSNSEDGKIEETDIEKVKRSLTTSKDIWSRFKPDTFNDATPLPFPPTTVSHFSGLSDFIQEYDFSNLESENTNGRTIWPLFTVERINQIEEWAEITDSHEMNMSF</sequence>
<dbReference type="InterPro" id="IPR050613">
    <property type="entry name" value="Sec_Metabolite_Reg"/>
</dbReference>
<keyword evidence="2" id="KW-0539">Nucleus</keyword>
<comment type="subcellular location">
    <subcellularLocation>
        <location evidence="1">Nucleus</location>
    </subcellularLocation>
</comment>
<keyword evidence="6" id="KW-1185">Reference proteome</keyword>
<dbReference type="AlphaFoldDB" id="A0A9W8NEI7"/>
<feature type="region of interest" description="Disordered" evidence="3">
    <location>
        <begin position="22"/>
        <end position="41"/>
    </location>
</feature>
<dbReference type="PANTHER" id="PTHR31001">
    <property type="entry name" value="UNCHARACTERIZED TRANSCRIPTIONAL REGULATORY PROTEIN"/>
    <property type="match status" value="1"/>
</dbReference>
<comment type="caution">
    <text evidence="5">The sequence shown here is derived from an EMBL/GenBank/DDBJ whole genome shotgun (WGS) entry which is preliminary data.</text>
</comment>
<dbReference type="CDD" id="cd12148">
    <property type="entry name" value="fungal_TF_MHR"/>
    <property type="match status" value="1"/>
</dbReference>
<evidence type="ECO:0000256" key="3">
    <source>
        <dbReference type="SAM" id="MobiDB-lite"/>
    </source>
</evidence>
<dbReference type="Proteomes" id="UP001148614">
    <property type="component" value="Unassembled WGS sequence"/>
</dbReference>
<feature type="domain" description="Xylanolytic transcriptional activator regulatory" evidence="4">
    <location>
        <begin position="200"/>
        <end position="274"/>
    </location>
</feature>
<evidence type="ECO:0000313" key="6">
    <source>
        <dbReference type="Proteomes" id="UP001148614"/>
    </source>
</evidence>